<sequence length="19" mass="2159">MDVFGFSSLIQSSSFGTYW</sequence>
<accession>A0A2P2ND13</accession>
<dbReference type="EMBL" id="GGEC01059889">
    <property type="protein sequence ID" value="MBX40373.1"/>
    <property type="molecule type" value="Transcribed_RNA"/>
</dbReference>
<name>A0A2P2ND13_RHIMU</name>
<reference evidence="1" key="1">
    <citation type="submission" date="2018-02" db="EMBL/GenBank/DDBJ databases">
        <title>Rhizophora mucronata_Transcriptome.</title>
        <authorList>
            <person name="Meera S.P."/>
            <person name="Sreeshan A."/>
            <person name="Augustine A."/>
        </authorList>
    </citation>
    <scope>NUCLEOTIDE SEQUENCE</scope>
    <source>
        <tissue evidence="1">Leaf</tissue>
    </source>
</reference>
<protein>
    <submittedName>
        <fullName evidence="1">Uncharacterized protein</fullName>
    </submittedName>
</protein>
<organism evidence="1">
    <name type="scientific">Rhizophora mucronata</name>
    <name type="common">Asiatic mangrove</name>
    <dbReference type="NCBI Taxonomy" id="61149"/>
    <lineage>
        <taxon>Eukaryota</taxon>
        <taxon>Viridiplantae</taxon>
        <taxon>Streptophyta</taxon>
        <taxon>Embryophyta</taxon>
        <taxon>Tracheophyta</taxon>
        <taxon>Spermatophyta</taxon>
        <taxon>Magnoliopsida</taxon>
        <taxon>eudicotyledons</taxon>
        <taxon>Gunneridae</taxon>
        <taxon>Pentapetalae</taxon>
        <taxon>rosids</taxon>
        <taxon>fabids</taxon>
        <taxon>Malpighiales</taxon>
        <taxon>Rhizophoraceae</taxon>
        <taxon>Rhizophora</taxon>
    </lineage>
</organism>
<evidence type="ECO:0000313" key="1">
    <source>
        <dbReference type="EMBL" id="MBX40373.1"/>
    </source>
</evidence>
<proteinExistence type="predicted"/>
<dbReference type="AlphaFoldDB" id="A0A2P2ND13"/>